<name>A0A8S3ID33_9BILA</name>
<feature type="transmembrane region" description="Helical" evidence="2">
    <location>
        <begin position="6"/>
        <end position="23"/>
    </location>
</feature>
<feature type="non-terminal residue" evidence="3">
    <location>
        <position position="1"/>
    </location>
</feature>
<keyword evidence="2" id="KW-0472">Membrane</keyword>
<feature type="compositionally biased region" description="Low complexity" evidence="1">
    <location>
        <begin position="86"/>
        <end position="105"/>
    </location>
</feature>
<dbReference type="EMBL" id="CAJOBJ010343795">
    <property type="protein sequence ID" value="CAF5198425.1"/>
    <property type="molecule type" value="Genomic_DNA"/>
</dbReference>
<evidence type="ECO:0000313" key="3">
    <source>
        <dbReference type="EMBL" id="CAF5198425.1"/>
    </source>
</evidence>
<evidence type="ECO:0000256" key="2">
    <source>
        <dbReference type="SAM" id="Phobius"/>
    </source>
</evidence>
<accession>A0A8S3ID33</accession>
<feature type="non-terminal residue" evidence="3">
    <location>
        <position position="113"/>
    </location>
</feature>
<sequence>MNSPYLGTFTTHCFNLILGYILVNHQMSRMYATTWLERLFQSCQRKSNNESSKDEHLSEDQHRLLKTLRFFAWPIDNNTKKVEAPSSEQTNGSSTSSSSGEVNVSTDKGDWWC</sequence>
<protein>
    <submittedName>
        <fullName evidence="3">Uncharacterized protein</fullName>
    </submittedName>
</protein>
<evidence type="ECO:0000256" key="1">
    <source>
        <dbReference type="SAM" id="MobiDB-lite"/>
    </source>
</evidence>
<keyword evidence="2" id="KW-0812">Transmembrane</keyword>
<evidence type="ECO:0000313" key="4">
    <source>
        <dbReference type="Proteomes" id="UP000681720"/>
    </source>
</evidence>
<comment type="caution">
    <text evidence="3">The sequence shown here is derived from an EMBL/GenBank/DDBJ whole genome shotgun (WGS) entry which is preliminary data.</text>
</comment>
<dbReference type="Proteomes" id="UP000681720">
    <property type="component" value="Unassembled WGS sequence"/>
</dbReference>
<proteinExistence type="predicted"/>
<reference evidence="3" key="1">
    <citation type="submission" date="2021-02" db="EMBL/GenBank/DDBJ databases">
        <authorList>
            <person name="Nowell W R."/>
        </authorList>
    </citation>
    <scope>NUCLEOTIDE SEQUENCE</scope>
</reference>
<dbReference type="AlphaFoldDB" id="A0A8S3ID33"/>
<gene>
    <name evidence="3" type="ORF">GIL414_LOCUS75757</name>
</gene>
<keyword evidence="2" id="KW-1133">Transmembrane helix</keyword>
<organism evidence="3 4">
    <name type="scientific">Rotaria magnacalcarata</name>
    <dbReference type="NCBI Taxonomy" id="392030"/>
    <lineage>
        <taxon>Eukaryota</taxon>
        <taxon>Metazoa</taxon>
        <taxon>Spiralia</taxon>
        <taxon>Gnathifera</taxon>
        <taxon>Rotifera</taxon>
        <taxon>Eurotatoria</taxon>
        <taxon>Bdelloidea</taxon>
        <taxon>Philodinida</taxon>
        <taxon>Philodinidae</taxon>
        <taxon>Rotaria</taxon>
    </lineage>
</organism>
<feature type="region of interest" description="Disordered" evidence="1">
    <location>
        <begin position="81"/>
        <end position="113"/>
    </location>
</feature>